<keyword evidence="5 14" id="KW-0808">Transferase</keyword>
<dbReference type="PROSITE" id="PS00794">
    <property type="entry name" value="HPPK"/>
    <property type="match status" value="1"/>
</dbReference>
<keyword evidence="9" id="KW-0289">Folate biosynthesis</keyword>
<organism evidence="14 15">
    <name type="scientific">Pirellulimonas nuda</name>
    <dbReference type="NCBI Taxonomy" id="2528009"/>
    <lineage>
        <taxon>Bacteria</taxon>
        <taxon>Pseudomonadati</taxon>
        <taxon>Planctomycetota</taxon>
        <taxon>Planctomycetia</taxon>
        <taxon>Pirellulales</taxon>
        <taxon>Lacipirellulaceae</taxon>
        <taxon>Pirellulimonas</taxon>
    </lineage>
</organism>
<evidence type="ECO:0000256" key="8">
    <source>
        <dbReference type="ARBA" id="ARBA00022840"/>
    </source>
</evidence>
<dbReference type="SUPFAM" id="SSF55083">
    <property type="entry name" value="6-hydroxymethyl-7,8-dihydropterin pyrophosphokinase, HPPK"/>
    <property type="match status" value="1"/>
</dbReference>
<evidence type="ECO:0000256" key="10">
    <source>
        <dbReference type="ARBA" id="ARBA00029409"/>
    </source>
</evidence>
<evidence type="ECO:0000313" key="14">
    <source>
        <dbReference type="EMBL" id="QDU87097.1"/>
    </source>
</evidence>
<evidence type="ECO:0000256" key="3">
    <source>
        <dbReference type="ARBA" id="ARBA00013253"/>
    </source>
</evidence>
<dbReference type="RefSeq" id="WP_145280934.1">
    <property type="nucleotide sequence ID" value="NZ_CP036291.1"/>
</dbReference>
<evidence type="ECO:0000256" key="4">
    <source>
        <dbReference type="ARBA" id="ARBA00016218"/>
    </source>
</evidence>
<dbReference type="InterPro" id="IPR000550">
    <property type="entry name" value="Hppk"/>
</dbReference>
<dbReference type="EC" id="2.7.6.3" evidence="3"/>
<dbReference type="GO" id="GO:0003848">
    <property type="term" value="F:2-amino-4-hydroxy-6-hydroxymethyldihydropteridine diphosphokinase activity"/>
    <property type="evidence" value="ECO:0007669"/>
    <property type="project" value="UniProtKB-EC"/>
</dbReference>
<evidence type="ECO:0000256" key="5">
    <source>
        <dbReference type="ARBA" id="ARBA00022679"/>
    </source>
</evidence>
<name>A0A518D6J4_9BACT</name>
<dbReference type="Proteomes" id="UP000317429">
    <property type="component" value="Chromosome"/>
</dbReference>
<dbReference type="Pfam" id="PF01288">
    <property type="entry name" value="HPPK"/>
    <property type="match status" value="1"/>
</dbReference>
<keyword evidence="6" id="KW-0547">Nucleotide-binding</keyword>
<dbReference type="GO" id="GO:0016301">
    <property type="term" value="F:kinase activity"/>
    <property type="evidence" value="ECO:0007669"/>
    <property type="project" value="UniProtKB-KW"/>
</dbReference>
<sequence>MKTDCLIGMGANLGDRVAAIEGACSELASVASDGVVRAGAWRTTAPIGGPAGQEPFLNGAVRLTTEIDAAELHDLLASIEEASGRQRRTRWGARTLDLDLLLFGDLVLQTPRLTVPHPRMSYRPFVLAPAAEAAPDMRHPLLGCRIDELWNTLQHGADHVLLLGESQAARRVERLLGERHPSLSIERDAAGPLPRLVIDARGPGAPGPVTPAPTLWLSDADAAHFDADLLAAVACVWPDAAP</sequence>
<dbReference type="PANTHER" id="PTHR43071:SF1">
    <property type="entry name" value="2-AMINO-4-HYDROXY-6-HYDROXYMETHYLDIHYDROPTERIDINE PYROPHOSPHOKINASE"/>
    <property type="match status" value="1"/>
</dbReference>
<dbReference type="UniPathway" id="UPA00077">
    <property type="reaction ID" value="UER00155"/>
</dbReference>
<protein>
    <recommendedName>
        <fullName evidence="4">2-amino-4-hydroxy-6-hydroxymethyldihydropteridine pyrophosphokinase</fullName>
        <ecNumber evidence="3">2.7.6.3</ecNumber>
    </recommendedName>
    <alternativeName>
        <fullName evidence="11">6-hydroxymethyl-7,8-dihydropterin pyrophosphokinase</fullName>
    </alternativeName>
    <alternativeName>
        <fullName evidence="12">7,8-dihydro-6-hydroxymethylpterin-pyrophosphokinase</fullName>
    </alternativeName>
</protein>
<dbReference type="Gene3D" id="3.30.70.560">
    <property type="entry name" value="7,8-Dihydro-6-hydroxymethylpterin-pyrophosphokinase HPPK"/>
    <property type="match status" value="1"/>
</dbReference>
<proteinExistence type="inferred from homology"/>
<evidence type="ECO:0000256" key="7">
    <source>
        <dbReference type="ARBA" id="ARBA00022777"/>
    </source>
</evidence>
<feature type="domain" description="7,8-dihydro-6-hydroxymethylpterin-pyrophosphokinase" evidence="13">
    <location>
        <begin position="90"/>
        <end position="101"/>
    </location>
</feature>
<dbReference type="GO" id="GO:0046654">
    <property type="term" value="P:tetrahydrofolate biosynthetic process"/>
    <property type="evidence" value="ECO:0007669"/>
    <property type="project" value="UniProtKB-UniPathway"/>
</dbReference>
<evidence type="ECO:0000256" key="9">
    <source>
        <dbReference type="ARBA" id="ARBA00022909"/>
    </source>
</evidence>
<reference evidence="14 15" key="1">
    <citation type="submission" date="2019-02" db="EMBL/GenBank/DDBJ databases">
        <title>Deep-cultivation of Planctomycetes and their phenomic and genomic characterization uncovers novel biology.</title>
        <authorList>
            <person name="Wiegand S."/>
            <person name="Jogler M."/>
            <person name="Boedeker C."/>
            <person name="Pinto D."/>
            <person name="Vollmers J."/>
            <person name="Rivas-Marin E."/>
            <person name="Kohn T."/>
            <person name="Peeters S.H."/>
            <person name="Heuer A."/>
            <person name="Rast P."/>
            <person name="Oberbeckmann S."/>
            <person name="Bunk B."/>
            <person name="Jeske O."/>
            <person name="Meyerdierks A."/>
            <person name="Storesund J.E."/>
            <person name="Kallscheuer N."/>
            <person name="Luecker S."/>
            <person name="Lage O.M."/>
            <person name="Pohl T."/>
            <person name="Merkel B.J."/>
            <person name="Hornburger P."/>
            <person name="Mueller R.-W."/>
            <person name="Bruemmer F."/>
            <person name="Labrenz M."/>
            <person name="Spormann A.M."/>
            <person name="Op den Camp H."/>
            <person name="Overmann J."/>
            <person name="Amann R."/>
            <person name="Jetten M.S.M."/>
            <person name="Mascher T."/>
            <person name="Medema M.H."/>
            <person name="Devos D.P."/>
            <person name="Kaster A.-K."/>
            <person name="Ovreas L."/>
            <person name="Rohde M."/>
            <person name="Galperin M.Y."/>
            <person name="Jogler C."/>
        </authorList>
    </citation>
    <scope>NUCLEOTIDE SEQUENCE [LARGE SCALE GENOMIC DNA]</scope>
    <source>
        <strain evidence="14 15">Pla175</strain>
    </source>
</reference>
<dbReference type="GO" id="GO:0046656">
    <property type="term" value="P:folic acid biosynthetic process"/>
    <property type="evidence" value="ECO:0007669"/>
    <property type="project" value="UniProtKB-KW"/>
</dbReference>
<evidence type="ECO:0000256" key="11">
    <source>
        <dbReference type="ARBA" id="ARBA00029766"/>
    </source>
</evidence>
<dbReference type="GO" id="GO:0005524">
    <property type="term" value="F:ATP binding"/>
    <property type="evidence" value="ECO:0007669"/>
    <property type="project" value="UniProtKB-KW"/>
</dbReference>
<keyword evidence="8" id="KW-0067">ATP-binding</keyword>
<keyword evidence="7 14" id="KW-0418">Kinase</keyword>
<evidence type="ECO:0000259" key="13">
    <source>
        <dbReference type="PROSITE" id="PS00794"/>
    </source>
</evidence>
<dbReference type="PANTHER" id="PTHR43071">
    <property type="entry name" value="2-AMINO-4-HYDROXY-6-HYDROXYMETHYLDIHYDROPTERIDINE PYROPHOSPHOKINASE"/>
    <property type="match status" value="1"/>
</dbReference>
<dbReference type="KEGG" id="pnd:Pla175_04520"/>
<dbReference type="InterPro" id="IPR035907">
    <property type="entry name" value="Hppk_sf"/>
</dbReference>
<evidence type="ECO:0000313" key="15">
    <source>
        <dbReference type="Proteomes" id="UP000317429"/>
    </source>
</evidence>
<evidence type="ECO:0000256" key="2">
    <source>
        <dbReference type="ARBA" id="ARBA00005810"/>
    </source>
</evidence>
<dbReference type="NCBIfam" id="TIGR01498">
    <property type="entry name" value="folK"/>
    <property type="match status" value="1"/>
</dbReference>
<dbReference type="CDD" id="cd00483">
    <property type="entry name" value="HPPK"/>
    <property type="match status" value="1"/>
</dbReference>
<evidence type="ECO:0000256" key="6">
    <source>
        <dbReference type="ARBA" id="ARBA00022741"/>
    </source>
</evidence>
<keyword evidence="15" id="KW-1185">Reference proteome</keyword>
<comment type="function">
    <text evidence="10">Catalyzes the transfer of pyrophosphate from adenosine triphosphate (ATP) to 6-hydroxymethyl-7,8-dihydropterin, an enzymatic step in folate biosynthesis pathway.</text>
</comment>
<evidence type="ECO:0000256" key="12">
    <source>
        <dbReference type="ARBA" id="ARBA00033413"/>
    </source>
</evidence>
<dbReference type="EMBL" id="CP036291">
    <property type="protein sequence ID" value="QDU87097.1"/>
    <property type="molecule type" value="Genomic_DNA"/>
</dbReference>
<gene>
    <name evidence="14" type="primary">folK</name>
    <name evidence="14" type="ORF">Pla175_04520</name>
</gene>
<accession>A0A518D6J4</accession>
<dbReference type="OrthoDB" id="9808041at2"/>
<comment type="similarity">
    <text evidence="2">Belongs to the HPPK family.</text>
</comment>
<dbReference type="AlphaFoldDB" id="A0A518D6J4"/>
<comment type="pathway">
    <text evidence="1">Cofactor biosynthesis; tetrahydrofolate biosynthesis; 2-amino-4-hydroxy-6-hydroxymethyl-7,8-dihydropteridine diphosphate from 7,8-dihydroneopterin triphosphate: step 4/4.</text>
</comment>
<evidence type="ECO:0000256" key="1">
    <source>
        <dbReference type="ARBA" id="ARBA00005051"/>
    </source>
</evidence>